<dbReference type="PANTHER" id="PTHR30204:SF93">
    <property type="entry name" value="HTH MERR-TYPE DOMAIN-CONTAINING PROTEIN"/>
    <property type="match status" value="1"/>
</dbReference>
<accession>H8GB33</accession>
<protein>
    <submittedName>
        <fullName evidence="3">Transcriptional regulator</fullName>
    </submittedName>
</protein>
<dbReference type="SUPFAM" id="SSF46955">
    <property type="entry name" value="Putative DNA-binding domain"/>
    <property type="match status" value="2"/>
</dbReference>
<organism evidence="3 4">
    <name type="scientific">Saccharomonospora azurea NA-128</name>
    <dbReference type="NCBI Taxonomy" id="882081"/>
    <lineage>
        <taxon>Bacteria</taxon>
        <taxon>Bacillati</taxon>
        <taxon>Actinomycetota</taxon>
        <taxon>Actinomycetes</taxon>
        <taxon>Pseudonocardiales</taxon>
        <taxon>Pseudonocardiaceae</taxon>
        <taxon>Saccharomonospora</taxon>
    </lineage>
</organism>
<evidence type="ECO:0000259" key="2">
    <source>
        <dbReference type="PROSITE" id="PS50937"/>
    </source>
</evidence>
<evidence type="ECO:0000313" key="3">
    <source>
        <dbReference type="EMBL" id="EHY89689.1"/>
    </source>
</evidence>
<dbReference type="SMART" id="SM00422">
    <property type="entry name" value="HTH_MERR"/>
    <property type="match status" value="2"/>
</dbReference>
<dbReference type="AlphaFoldDB" id="H8GB33"/>
<dbReference type="HOGENOM" id="CLU_080407_0_0_11"/>
<dbReference type="Gene3D" id="1.10.1660.10">
    <property type="match status" value="2"/>
</dbReference>
<feature type="domain" description="HTH merR-type" evidence="2">
    <location>
        <begin position="122"/>
        <end position="191"/>
    </location>
</feature>
<feature type="domain" description="HTH merR-type" evidence="2">
    <location>
        <begin position="11"/>
        <end position="44"/>
    </location>
</feature>
<gene>
    <name evidence="3" type="ORF">SacazDRAFT_02800</name>
</gene>
<dbReference type="EMBL" id="CM001466">
    <property type="protein sequence ID" value="EHY89689.1"/>
    <property type="molecule type" value="Genomic_DNA"/>
</dbReference>
<name>H8GB33_9PSEU</name>
<keyword evidence="1" id="KW-0238">DNA-binding</keyword>
<evidence type="ECO:0000313" key="4">
    <source>
        <dbReference type="Proteomes" id="UP000004705"/>
    </source>
</evidence>
<keyword evidence="4" id="KW-1185">Reference proteome</keyword>
<dbReference type="InterPro" id="IPR000551">
    <property type="entry name" value="MerR-type_HTH_dom"/>
</dbReference>
<dbReference type="InterPro" id="IPR009061">
    <property type="entry name" value="DNA-bd_dom_put_sf"/>
</dbReference>
<dbReference type="Pfam" id="PF13411">
    <property type="entry name" value="MerR_1"/>
    <property type="match status" value="1"/>
</dbReference>
<dbReference type="GO" id="GO:0003700">
    <property type="term" value="F:DNA-binding transcription factor activity"/>
    <property type="evidence" value="ECO:0007669"/>
    <property type="project" value="InterPro"/>
</dbReference>
<evidence type="ECO:0000256" key="1">
    <source>
        <dbReference type="ARBA" id="ARBA00023125"/>
    </source>
</evidence>
<dbReference type="InterPro" id="IPR047057">
    <property type="entry name" value="MerR_fam"/>
</dbReference>
<dbReference type="RefSeq" id="WP_005442596.1">
    <property type="nucleotide sequence ID" value="NZ_CM001466.1"/>
</dbReference>
<proteinExistence type="predicted"/>
<dbReference type="PROSITE" id="PS50937">
    <property type="entry name" value="HTH_MERR_2"/>
    <property type="match status" value="2"/>
</dbReference>
<reference evidence="3 4" key="1">
    <citation type="journal article" date="2012" name="Stand. Genomic Sci.">
        <title>Genome sequence of the soil bacterium Saccharomonospora azurea type strain (NA-128(T)).</title>
        <authorList>
            <person name="Klenk H.P."/>
            <person name="Held B."/>
            <person name="Lucas S."/>
            <person name="Lapidus A."/>
            <person name="Copeland A."/>
            <person name="Hammon N."/>
            <person name="Pitluck S."/>
            <person name="Goodwin L.A."/>
            <person name="Han C."/>
            <person name="Tapia R."/>
            <person name="Brambilla E.M."/>
            <person name="Potter G."/>
            <person name="Land M."/>
            <person name="Ivanova N."/>
            <person name="Rohde M."/>
            <person name="Goker M."/>
            <person name="Detter J.C."/>
            <person name="Kyrpides N.C."/>
            <person name="Woyke T."/>
        </authorList>
    </citation>
    <scope>NUCLEOTIDE SEQUENCE [LARGE SCALE GENOMIC DNA]</scope>
    <source>
        <strain evidence="3 4">NA-128</strain>
    </source>
</reference>
<dbReference type="GO" id="GO:0003677">
    <property type="term" value="F:DNA binding"/>
    <property type="evidence" value="ECO:0007669"/>
    <property type="project" value="UniProtKB-KW"/>
</dbReference>
<dbReference type="Proteomes" id="UP000004705">
    <property type="component" value="Chromosome"/>
</dbReference>
<dbReference type="Pfam" id="PF00376">
    <property type="entry name" value="MerR"/>
    <property type="match status" value="1"/>
</dbReference>
<dbReference type="PANTHER" id="PTHR30204">
    <property type="entry name" value="REDOX-CYCLING DRUG-SENSING TRANSCRIPTIONAL ACTIVATOR SOXR"/>
    <property type="match status" value="1"/>
</dbReference>
<sequence>MTPRALRPVDLARAAGVSAQAIRNYADVGILPPAERTASGHRVFLPRHRDALLAYRALVPGAGLPAARTIMAAANAGDRPRVLALLDAVHAELHDTRRSLRELTEWLDAVAGRQPQRPSRAGLRIGEVAHLLGVRTSTLRVWEAEGLLTPAREQGTRYRTYSPTDVREAQLIHLLRRVHYPLPRIGPVLDALRRTGSTEALQAAVTTRTDEVDRRATALLEASALLHAYLSEVP</sequence>